<dbReference type="Pfam" id="PF01312">
    <property type="entry name" value="Bac_export_2"/>
    <property type="match status" value="1"/>
</dbReference>
<keyword evidence="2" id="KW-0812">Transmembrane</keyword>
<dbReference type="GO" id="GO:0005886">
    <property type="term" value="C:plasma membrane"/>
    <property type="evidence" value="ECO:0007669"/>
    <property type="project" value="TreeGrafter"/>
</dbReference>
<evidence type="ECO:0000313" key="4">
    <source>
        <dbReference type="Proteomes" id="UP000683575"/>
    </source>
</evidence>
<reference evidence="3" key="1">
    <citation type="submission" date="2021-06" db="EMBL/GenBank/DDBJ databases">
        <title>Complete genome sequence of Nocardioides sp. G188.</title>
        <authorList>
            <person name="Im W.-T."/>
        </authorList>
    </citation>
    <scope>NUCLEOTIDE SEQUENCE</scope>
    <source>
        <strain evidence="3">G188</strain>
    </source>
</reference>
<feature type="region of interest" description="Disordered" evidence="1">
    <location>
        <begin position="1"/>
        <end position="22"/>
    </location>
</feature>
<sequence length="387" mass="41292">MASEDKSEKATPKKLKDSRKEGRVARTQELGAWASILAVALSIQTMTSIGMGKVQALLTTTLRMIVSPDPHDMLQLLREGSGLALMLSLAMGAGVMVIGVASAVAQGGLFFATKSMKPKWSRLNPLEGIKRIFGPHALWEGVKMLLKSALVGFFVWRAIVGLMPLVGGLVPLPVAMQIAGSAATGLMRDVALAGLVAAGADYAVQRRRTGKQVRMTKKEVRDEHKQSEGDPMMKGQIRSRQLASARNRMMADVPLADVVLVNPTHVAVALRYDPTKGTPRVVAKGAGVVAARIREIAETSKVAMVEDVPLARALYTGCEVGHEIPPQLYQAVAQVLAFVLSMRATGAPAGRHRSPRTGFEPIPDVPRAGRRVRPVPVDSSGLAAVGR</sequence>
<accession>A0A975SYU7</accession>
<feature type="region of interest" description="Disordered" evidence="1">
    <location>
        <begin position="211"/>
        <end position="237"/>
    </location>
</feature>
<evidence type="ECO:0000256" key="1">
    <source>
        <dbReference type="SAM" id="MobiDB-lite"/>
    </source>
</evidence>
<feature type="region of interest" description="Disordered" evidence="1">
    <location>
        <begin position="347"/>
        <end position="387"/>
    </location>
</feature>
<dbReference type="RefSeq" id="WP_216939993.1">
    <property type="nucleotide sequence ID" value="NZ_CP077062.1"/>
</dbReference>
<dbReference type="EMBL" id="CP077062">
    <property type="protein sequence ID" value="QWZ08503.1"/>
    <property type="molecule type" value="Genomic_DNA"/>
</dbReference>
<dbReference type="GO" id="GO:0009306">
    <property type="term" value="P:protein secretion"/>
    <property type="evidence" value="ECO:0007669"/>
    <property type="project" value="InterPro"/>
</dbReference>
<keyword evidence="2" id="KW-0472">Membrane</keyword>
<keyword evidence="4" id="KW-1185">Reference proteome</keyword>
<dbReference type="PANTHER" id="PTHR30531:SF12">
    <property type="entry name" value="FLAGELLAR BIOSYNTHETIC PROTEIN FLHB"/>
    <property type="match status" value="1"/>
</dbReference>
<evidence type="ECO:0000256" key="2">
    <source>
        <dbReference type="SAM" id="Phobius"/>
    </source>
</evidence>
<dbReference type="AlphaFoldDB" id="A0A975SYU7"/>
<gene>
    <name evidence="3" type="ORF">KRR39_01110</name>
</gene>
<dbReference type="KEGG" id="nps:KRR39_01110"/>
<dbReference type="PANTHER" id="PTHR30531">
    <property type="entry name" value="FLAGELLAR BIOSYNTHETIC PROTEIN FLHB"/>
    <property type="match status" value="1"/>
</dbReference>
<keyword evidence="2" id="KW-1133">Transmembrane helix</keyword>
<evidence type="ECO:0000313" key="3">
    <source>
        <dbReference type="EMBL" id="QWZ08503.1"/>
    </source>
</evidence>
<feature type="compositionally biased region" description="Basic and acidic residues" evidence="1">
    <location>
        <begin position="216"/>
        <end position="228"/>
    </location>
</feature>
<organism evidence="3 4">
    <name type="scientific">Nocardioides panacis</name>
    <dbReference type="NCBI Taxonomy" id="2849501"/>
    <lineage>
        <taxon>Bacteria</taxon>
        <taxon>Bacillati</taxon>
        <taxon>Actinomycetota</taxon>
        <taxon>Actinomycetes</taxon>
        <taxon>Propionibacteriales</taxon>
        <taxon>Nocardioidaceae</taxon>
        <taxon>Nocardioides</taxon>
    </lineage>
</organism>
<proteinExistence type="predicted"/>
<dbReference type="InterPro" id="IPR006135">
    <property type="entry name" value="T3SS_substrate_exporter"/>
</dbReference>
<name>A0A975SYU7_9ACTN</name>
<feature type="transmembrane region" description="Helical" evidence="2">
    <location>
        <begin position="83"/>
        <end position="112"/>
    </location>
</feature>
<protein>
    <submittedName>
        <fullName evidence="3">EscU/YscU/HrcU family type III secretion system export apparatus switch protein</fullName>
    </submittedName>
</protein>
<feature type="transmembrane region" description="Helical" evidence="2">
    <location>
        <begin position="153"/>
        <end position="174"/>
    </location>
</feature>
<feature type="transmembrane region" description="Helical" evidence="2">
    <location>
        <begin position="30"/>
        <end position="51"/>
    </location>
</feature>
<feature type="transmembrane region" description="Helical" evidence="2">
    <location>
        <begin position="186"/>
        <end position="204"/>
    </location>
</feature>
<dbReference type="Proteomes" id="UP000683575">
    <property type="component" value="Chromosome"/>
</dbReference>